<sequence>MPLFGPTPRPILPLSFDSNAVNLLTATRYNDKPSQRRLLASSLDASIACLENGSTVSLVATPPSDKAKEIVQSEASMLVASQLSSFISDFSELGQLSLPSRRIQEDFENSDLQSIDISIGAIKSRIEAWFASGKIWQAILMRVHEVSDTLVEDAIIDRSFEEADLAMVHAAGRLNESVKRISSELANEINALDSNVSLGTVAMTASSPSAIVMAKNNLLVLASQKEPIDPFKLARHIWAARQRLEQSDILEDIPQYIRKSLLMFWSGNAFALTATAASTVYFGVPAPIAISAVAAQSLVALFLLDYLGLAFAALIAVGGAIGYFKSNSVASLVSGLVFGALISLSAQLAAGNSRSYSLLPAGMCLILFLVMAGRFISSKKFMPAGMVAITSLFMVIRYALKAL</sequence>
<comment type="caution">
    <text evidence="7">The sequence shown here is derived from an EMBL/GenBank/DDBJ whole genome shotgun (WGS) entry which is preliminary data.</text>
</comment>
<feature type="transmembrane region" description="Helical" evidence="6">
    <location>
        <begin position="261"/>
        <end position="282"/>
    </location>
</feature>
<reference evidence="7" key="1">
    <citation type="submission" date="2022-07" db="EMBL/GenBank/DDBJ databases">
        <title>Phylogenomic reconstructions and comparative analyses of Kickxellomycotina fungi.</title>
        <authorList>
            <person name="Reynolds N.K."/>
            <person name="Stajich J.E."/>
            <person name="Barry K."/>
            <person name="Grigoriev I.V."/>
            <person name="Crous P."/>
            <person name="Smith M.E."/>
        </authorList>
    </citation>
    <scope>NUCLEOTIDE SEQUENCE</scope>
    <source>
        <strain evidence="7">NRRL 1566</strain>
    </source>
</reference>
<comment type="subcellular location">
    <subcellularLocation>
        <location evidence="1">Membrane</location>
    </subcellularLocation>
</comment>
<keyword evidence="3 6" id="KW-0812">Transmembrane</keyword>
<dbReference type="Proteomes" id="UP001139887">
    <property type="component" value="Unassembled WGS sequence"/>
</dbReference>
<dbReference type="PANTHER" id="PTHR12668:SF43">
    <property type="entry name" value="TRANSMEMBRANE PROTEIN 14 HOMOLOG"/>
    <property type="match status" value="1"/>
</dbReference>
<keyword evidence="8" id="KW-1185">Reference proteome</keyword>
<dbReference type="Pfam" id="PF03647">
    <property type="entry name" value="Tmemb_14"/>
    <property type="match status" value="1"/>
</dbReference>
<feature type="transmembrane region" description="Helical" evidence="6">
    <location>
        <begin position="329"/>
        <end position="350"/>
    </location>
</feature>
<dbReference type="Gene3D" id="1.10.10.1740">
    <property type="entry name" value="Transmembrane protein 14-like"/>
    <property type="match status" value="1"/>
</dbReference>
<dbReference type="InterPro" id="IPR044890">
    <property type="entry name" value="TMEM14_sf"/>
</dbReference>
<dbReference type="OrthoDB" id="5620at2759"/>
<evidence type="ECO:0000256" key="4">
    <source>
        <dbReference type="ARBA" id="ARBA00022989"/>
    </source>
</evidence>
<feature type="transmembrane region" description="Helical" evidence="6">
    <location>
        <begin position="288"/>
        <end position="317"/>
    </location>
</feature>
<evidence type="ECO:0000256" key="2">
    <source>
        <dbReference type="ARBA" id="ARBA00007590"/>
    </source>
</evidence>
<feature type="transmembrane region" description="Helical" evidence="6">
    <location>
        <begin position="381"/>
        <end position="400"/>
    </location>
</feature>
<comment type="similarity">
    <text evidence="2">Belongs to the TMEM14 family.</text>
</comment>
<dbReference type="AlphaFoldDB" id="A0A9W8I6L4"/>
<organism evidence="7 8">
    <name type="scientific">Coemansia brasiliensis</name>
    <dbReference type="NCBI Taxonomy" id="2650707"/>
    <lineage>
        <taxon>Eukaryota</taxon>
        <taxon>Fungi</taxon>
        <taxon>Fungi incertae sedis</taxon>
        <taxon>Zoopagomycota</taxon>
        <taxon>Kickxellomycotina</taxon>
        <taxon>Kickxellomycetes</taxon>
        <taxon>Kickxellales</taxon>
        <taxon>Kickxellaceae</taxon>
        <taxon>Coemansia</taxon>
    </lineage>
</organism>
<evidence type="ECO:0000256" key="3">
    <source>
        <dbReference type="ARBA" id="ARBA00022692"/>
    </source>
</evidence>
<accession>A0A9W8I6L4</accession>
<evidence type="ECO:0000256" key="5">
    <source>
        <dbReference type="ARBA" id="ARBA00023136"/>
    </source>
</evidence>
<dbReference type="InterPro" id="IPR005349">
    <property type="entry name" value="TMEM14"/>
</dbReference>
<dbReference type="GO" id="GO:0070453">
    <property type="term" value="P:regulation of heme biosynthetic process"/>
    <property type="evidence" value="ECO:0007669"/>
    <property type="project" value="TreeGrafter"/>
</dbReference>
<proteinExistence type="inferred from homology"/>
<dbReference type="GO" id="GO:0031966">
    <property type="term" value="C:mitochondrial membrane"/>
    <property type="evidence" value="ECO:0007669"/>
    <property type="project" value="TreeGrafter"/>
</dbReference>
<gene>
    <name evidence="7" type="primary">TMEM14C</name>
    <name evidence="7" type="ORF">IWW36_003322</name>
</gene>
<name>A0A9W8I6L4_9FUNG</name>
<dbReference type="EMBL" id="JANBUW010000173">
    <property type="protein sequence ID" value="KAJ2848402.1"/>
    <property type="molecule type" value="Genomic_DNA"/>
</dbReference>
<feature type="transmembrane region" description="Helical" evidence="6">
    <location>
        <begin position="356"/>
        <end position="376"/>
    </location>
</feature>
<protein>
    <submittedName>
        <fullName evidence="7">Transmembrane protein 14C</fullName>
    </submittedName>
</protein>
<dbReference type="PANTHER" id="PTHR12668">
    <property type="entry name" value="TRANSMEMBRANE PROTEIN 14, 15"/>
    <property type="match status" value="1"/>
</dbReference>
<keyword evidence="4 6" id="KW-1133">Transmembrane helix</keyword>
<evidence type="ECO:0000256" key="1">
    <source>
        <dbReference type="ARBA" id="ARBA00004370"/>
    </source>
</evidence>
<evidence type="ECO:0000313" key="8">
    <source>
        <dbReference type="Proteomes" id="UP001139887"/>
    </source>
</evidence>
<evidence type="ECO:0000313" key="7">
    <source>
        <dbReference type="EMBL" id="KAJ2848402.1"/>
    </source>
</evidence>
<keyword evidence="5 6" id="KW-0472">Membrane</keyword>
<evidence type="ECO:0000256" key="6">
    <source>
        <dbReference type="SAM" id="Phobius"/>
    </source>
</evidence>